<sequence length="327" mass="38555">MNLIFCNTLEKVTEENRVRTALVSIYEEHGEWSVFWNEQAEGKAVRDVWYEGMMWDEALQGFREGLDGKFKEGFVPLIRGTDLGRRMAPRGGFTQMLHYYSEANLQSELFNTLRQWRREQAAKEGKSAFIIATNRILQMLSVFVPHNLDELRQIPGFGEQRLASYGQPLLELLQQVPQSTPFPLDWVKEKVDPELFEQWLEEQYRKKETAGEKKRETKRALLEAMEKGVTLDQIASELAMERRELILLLEELDRDGYDVGPFIEMELQAVAKTEQKQAEKLFRDIGHRYLKPVVQQLYSEDELKQRDVSQIYDWLRLYRLKYRRHAG</sequence>
<dbReference type="InterPro" id="IPR010997">
    <property type="entry name" value="HRDC-like_sf"/>
</dbReference>
<dbReference type="SUPFAM" id="SSF47819">
    <property type="entry name" value="HRDC-like"/>
    <property type="match status" value="1"/>
</dbReference>
<dbReference type="InterPro" id="IPR044876">
    <property type="entry name" value="HRDC_dom_sf"/>
</dbReference>
<dbReference type="Proteomes" id="UP001597120">
    <property type="component" value="Unassembled WGS sequence"/>
</dbReference>
<accession>A0ABW3DHC0</accession>
<protein>
    <submittedName>
        <fullName evidence="2">HRDC domain-containing protein</fullName>
    </submittedName>
</protein>
<dbReference type="RefSeq" id="WP_379291735.1">
    <property type="nucleotide sequence ID" value="NZ_JBHTIU010000107.1"/>
</dbReference>
<reference evidence="3" key="1">
    <citation type="journal article" date="2019" name="Int. J. Syst. Evol. Microbiol.">
        <title>The Global Catalogue of Microorganisms (GCM) 10K type strain sequencing project: providing services to taxonomists for standard genome sequencing and annotation.</title>
        <authorList>
            <consortium name="The Broad Institute Genomics Platform"/>
            <consortium name="The Broad Institute Genome Sequencing Center for Infectious Disease"/>
            <person name="Wu L."/>
            <person name="Ma J."/>
        </authorList>
    </citation>
    <scope>NUCLEOTIDE SEQUENCE [LARGE SCALE GENOMIC DNA]</scope>
    <source>
        <strain evidence="3">CCUG 57263</strain>
    </source>
</reference>
<evidence type="ECO:0000313" key="2">
    <source>
        <dbReference type="EMBL" id="MFD0872383.1"/>
    </source>
</evidence>
<feature type="domain" description="HRDC" evidence="1">
    <location>
        <begin position="103"/>
        <end position="183"/>
    </location>
</feature>
<dbReference type="Pfam" id="PF00570">
    <property type="entry name" value="HRDC"/>
    <property type="match status" value="1"/>
</dbReference>
<evidence type="ECO:0000313" key="3">
    <source>
        <dbReference type="Proteomes" id="UP001597120"/>
    </source>
</evidence>
<keyword evidence="3" id="KW-1185">Reference proteome</keyword>
<dbReference type="EMBL" id="JBHTIU010000107">
    <property type="protein sequence ID" value="MFD0872383.1"/>
    <property type="molecule type" value="Genomic_DNA"/>
</dbReference>
<comment type="caution">
    <text evidence="2">The sequence shown here is derived from an EMBL/GenBank/DDBJ whole genome shotgun (WGS) entry which is preliminary data.</text>
</comment>
<dbReference type="Gene3D" id="1.10.150.80">
    <property type="entry name" value="HRDC domain"/>
    <property type="match status" value="1"/>
</dbReference>
<evidence type="ECO:0000259" key="1">
    <source>
        <dbReference type="PROSITE" id="PS50967"/>
    </source>
</evidence>
<organism evidence="2 3">
    <name type="scientific">Paenibacillus residui</name>
    <dbReference type="NCBI Taxonomy" id="629724"/>
    <lineage>
        <taxon>Bacteria</taxon>
        <taxon>Bacillati</taxon>
        <taxon>Bacillota</taxon>
        <taxon>Bacilli</taxon>
        <taxon>Bacillales</taxon>
        <taxon>Paenibacillaceae</taxon>
        <taxon>Paenibacillus</taxon>
    </lineage>
</organism>
<dbReference type="PROSITE" id="PS50967">
    <property type="entry name" value="HRDC"/>
    <property type="match status" value="1"/>
</dbReference>
<dbReference type="InterPro" id="IPR002121">
    <property type="entry name" value="HRDC_dom"/>
</dbReference>
<proteinExistence type="predicted"/>
<dbReference type="SMART" id="SM00341">
    <property type="entry name" value="HRDC"/>
    <property type="match status" value="1"/>
</dbReference>
<name>A0ABW3DHC0_9BACL</name>
<gene>
    <name evidence="2" type="ORF">ACFQ03_24990</name>
</gene>